<name>A0A151XIN8_9HYME</name>
<reference evidence="1 2" key="1">
    <citation type="submission" date="2015-09" db="EMBL/GenBank/DDBJ databases">
        <title>Trachymyrmex zeteki WGS genome.</title>
        <authorList>
            <person name="Nygaard S."/>
            <person name="Hu H."/>
            <person name="Boomsma J."/>
            <person name="Zhang G."/>
        </authorList>
    </citation>
    <scope>NUCLEOTIDE SEQUENCE [LARGE SCALE GENOMIC DNA]</scope>
    <source>
        <strain evidence="1">Tzet28-1</strain>
        <tissue evidence="1">Whole body</tissue>
    </source>
</reference>
<dbReference type="EMBL" id="KQ982080">
    <property type="protein sequence ID" value="KYQ60272.1"/>
    <property type="molecule type" value="Genomic_DNA"/>
</dbReference>
<dbReference type="Proteomes" id="UP000075809">
    <property type="component" value="Unassembled WGS sequence"/>
</dbReference>
<protein>
    <submittedName>
        <fullName evidence="1">Uncharacterized protein</fullName>
    </submittedName>
</protein>
<organism evidence="1 2">
    <name type="scientific">Mycetomoellerius zeteki</name>
    <dbReference type="NCBI Taxonomy" id="64791"/>
    <lineage>
        <taxon>Eukaryota</taxon>
        <taxon>Metazoa</taxon>
        <taxon>Ecdysozoa</taxon>
        <taxon>Arthropoda</taxon>
        <taxon>Hexapoda</taxon>
        <taxon>Insecta</taxon>
        <taxon>Pterygota</taxon>
        <taxon>Neoptera</taxon>
        <taxon>Endopterygota</taxon>
        <taxon>Hymenoptera</taxon>
        <taxon>Apocrita</taxon>
        <taxon>Aculeata</taxon>
        <taxon>Formicoidea</taxon>
        <taxon>Formicidae</taxon>
        <taxon>Myrmicinae</taxon>
        <taxon>Mycetomoellerius</taxon>
    </lineage>
</organism>
<sequence>MVKENWKEAARSVYSYAHESATKTKECEEEGRDIPRKAPTSETLYRTVPYRTAPRRQAATNRSLRLPRLTTPVLSTRGDRDGHAAALPAFLRTSFVCMGRHAMPCRAIIEEDDYIVCFTQLCQSSANLSRGNHFRSVGGPPVEDDRWQSRGATVAQSRFRGMSLMRLLIQSRGCGGVGLRQATRSNEDENEDEEE</sequence>
<keyword evidence="2" id="KW-1185">Reference proteome</keyword>
<gene>
    <name evidence="1" type="ORF">ALC60_00680</name>
</gene>
<evidence type="ECO:0000313" key="1">
    <source>
        <dbReference type="EMBL" id="KYQ60272.1"/>
    </source>
</evidence>
<dbReference type="AlphaFoldDB" id="A0A151XIN8"/>
<accession>A0A151XIN8</accession>
<evidence type="ECO:0000313" key="2">
    <source>
        <dbReference type="Proteomes" id="UP000075809"/>
    </source>
</evidence>
<proteinExistence type="predicted"/>